<protein>
    <submittedName>
        <fullName evidence="2">Transposase DDE domain-containing protein</fullName>
    </submittedName>
</protein>
<dbReference type="Proteomes" id="UP000243661">
    <property type="component" value="Unassembled WGS sequence"/>
</dbReference>
<dbReference type="RefSeq" id="WP_092720408.1">
    <property type="nucleotide sequence ID" value="NZ_FMBK01000009.1"/>
</dbReference>
<gene>
    <name evidence="2" type="ORF">GA0116959_109122</name>
</gene>
<organism evidence="2 3">
    <name type="scientific">Acinetobacter albensis</name>
    <dbReference type="NCBI Taxonomy" id="1673609"/>
    <lineage>
        <taxon>Bacteria</taxon>
        <taxon>Pseudomonadati</taxon>
        <taxon>Pseudomonadota</taxon>
        <taxon>Gammaproteobacteria</taxon>
        <taxon>Moraxellales</taxon>
        <taxon>Moraxellaceae</taxon>
        <taxon>Acinetobacter</taxon>
    </lineage>
</organism>
<dbReference type="PANTHER" id="PTHR34631:SF3">
    <property type="entry name" value="ISSOD12 TRANSPOSASE TNPA_ISSOD12"/>
    <property type="match status" value="1"/>
</dbReference>
<dbReference type="AlphaFoldDB" id="A0A1C4GW69"/>
<proteinExistence type="predicted"/>
<dbReference type="InterPro" id="IPR025668">
    <property type="entry name" value="Tnp_DDE_dom"/>
</dbReference>
<accession>A0A1C4GW69</accession>
<dbReference type="EMBL" id="FMBK01000009">
    <property type="protein sequence ID" value="SCC72440.1"/>
    <property type="molecule type" value="Genomic_DNA"/>
</dbReference>
<dbReference type="InterPro" id="IPR053520">
    <property type="entry name" value="Transposase_Tn903"/>
</dbReference>
<reference evidence="2 3" key="1">
    <citation type="submission" date="2016-08" db="EMBL/GenBank/DDBJ databases">
        <authorList>
            <person name="Seilhamer J.J."/>
        </authorList>
    </citation>
    <scope>NUCLEOTIDE SEQUENCE [LARGE SCALE GENOMIC DNA]</scope>
    <source>
        <strain evidence="2 3">ANC 4874</strain>
    </source>
</reference>
<evidence type="ECO:0000313" key="2">
    <source>
        <dbReference type="EMBL" id="SCC72440.1"/>
    </source>
</evidence>
<evidence type="ECO:0000313" key="3">
    <source>
        <dbReference type="Proteomes" id="UP000243661"/>
    </source>
</evidence>
<dbReference type="Pfam" id="PF13737">
    <property type="entry name" value="DDE_Tnp_1_5"/>
    <property type="match status" value="1"/>
</dbReference>
<sequence length="310" mass="35916">MKDTPKPRYKTLNWPEYNKALKRRGRIDIWFSKDLKWIMPPQGKHGRNRIYSDAAIQCCLMIKVLLQLPLRQVTGFVESLIQLTGLSWPAPDYSTLSRRQKTIDIQIPHQKSQQGLHLLVDSTGIKILDEGEWKRKKHKVEYRRQWRKINIGIDAETLQIRAVEVTSNSVGDSEVLPSLIDQIPESEQIVTVYGDGAYDTKQCYKSIIRRGATPIIPPRKNAQTWKSLEPYAQARNETVSLVKKVGVKVWKKWSGYHWRSLVETKMLCIKRLGERLISRDFDRQINEVHARIAVLNIFTALGRPNTRVVP</sequence>
<evidence type="ECO:0000259" key="1">
    <source>
        <dbReference type="Pfam" id="PF13737"/>
    </source>
</evidence>
<dbReference type="NCBIfam" id="NF033579">
    <property type="entry name" value="transpos_IS5_2"/>
    <property type="match status" value="1"/>
</dbReference>
<dbReference type="OrthoDB" id="6382212at2"/>
<dbReference type="InterPro" id="IPR053172">
    <property type="entry name" value="Tn903_transposase"/>
</dbReference>
<feature type="domain" description="Transposase DDE" evidence="1">
    <location>
        <begin position="22"/>
        <end position="129"/>
    </location>
</feature>
<name>A0A1C4GW69_9GAMM</name>
<dbReference type="PANTHER" id="PTHR34631">
    <property type="match status" value="1"/>
</dbReference>